<reference evidence="2" key="1">
    <citation type="submission" date="2016-06" db="EMBL/GenBank/DDBJ databases">
        <title>Genome sequencing of cellulolytic organisms.</title>
        <authorList>
            <person name="Bohra V."/>
            <person name="Dafale N.A."/>
            <person name="Purohit H.J."/>
        </authorList>
    </citation>
    <scope>NUCLEOTIDE SEQUENCE [LARGE SCALE GENOMIC DNA]</scope>
    <source>
        <strain evidence="2">ND21</strain>
    </source>
</reference>
<dbReference type="EMBL" id="LZEM01000015">
    <property type="protein sequence ID" value="OAZ41707.1"/>
    <property type="molecule type" value="Genomic_DNA"/>
</dbReference>
<evidence type="ECO:0000313" key="2">
    <source>
        <dbReference type="Proteomes" id="UP000093918"/>
    </source>
</evidence>
<sequence length="121" mass="13667">MSSASAYLQALHDAQSRGDVDFARRLASEAANDTFDDSSAPARVDSSREDVAILMTAIAFTFAIRGRAVPEWAKIARRRHPVYLAPDEILDDEWRRQIRAETPEFFASKNIWLTTRDLQIA</sequence>
<protein>
    <submittedName>
        <fullName evidence="1">Uncharacterized protein</fullName>
    </submittedName>
</protein>
<organism evidence="1 2">
    <name type="scientific">Microbacterium arborescens</name>
    <dbReference type="NCBI Taxonomy" id="33883"/>
    <lineage>
        <taxon>Bacteria</taxon>
        <taxon>Bacillati</taxon>
        <taxon>Actinomycetota</taxon>
        <taxon>Actinomycetes</taxon>
        <taxon>Micrococcales</taxon>
        <taxon>Microbacteriaceae</taxon>
        <taxon>Microbacterium</taxon>
    </lineage>
</organism>
<accession>A0ABX2WJ88</accession>
<gene>
    <name evidence="1" type="ORF">A9Z40_15975</name>
</gene>
<dbReference type="RefSeq" id="WP_064955827.1">
    <property type="nucleotide sequence ID" value="NZ_LZEM01000015.1"/>
</dbReference>
<dbReference type="Proteomes" id="UP000093918">
    <property type="component" value="Unassembled WGS sequence"/>
</dbReference>
<proteinExistence type="predicted"/>
<name>A0ABX2WJ88_9MICO</name>
<keyword evidence="2" id="KW-1185">Reference proteome</keyword>
<evidence type="ECO:0000313" key="1">
    <source>
        <dbReference type="EMBL" id="OAZ41707.1"/>
    </source>
</evidence>
<comment type="caution">
    <text evidence="1">The sequence shown here is derived from an EMBL/GenBank/DDBJ whole genome shotgun (WGS) entry which is preliminary data.</text>
</comment>